<dbReference type="Gene3D" id="3.40.50.11720">
    <property type="entry name" value="3-Deoxy-D-manno-octulosonic-acid transferase, N-terminal domain"/>
    <property type="match status" value="1"/>
</dbReference>
<dbReference type="AlphaFoldDB" id="A0A1I1JDX5"/>
<feature type="active site" description="Proton acceptor" evidence="10">
    <location>
        <position position="56"/>
    </location>
</feature>
<dbReference type="STRING" id="402385.SAMN05421848_1488"/>
<dbReference type="FunFam" id="3.40.50.11720:FF:000001">
    <property type="entry name" value="3-deoxy-D-manno-octulosonic acid transferase"/>
    <property type="match status" value="1"/>
</dbReference>
<keyword evidence="7" id="KW-0812">Transmembrane</keyword>
<keyword evidence="12" id="KW-0472">Membrane</keyword>
<feature type="site" description="Transition state stabilizer" evidence="11">
    <location>
        <position position="126"/>
    </location>
</feature>
<dbReference type="PANTHER" id="PTHR42755:SF1">
    <property type="entry name" value="3-DEOXY-D-MANNO-OCTULOSONIC ACID TRANSFERASE, MITOCHONDRIAL-RELATED"/>
    <property type="match status" value="1"/>
</dbReference>
<dbReference type="InterPro" id="IPR007507">
    <property type="entry name" value="Glycos_transf_N"/>
</dbReference>
<dbReference type="InterPro" id="IPR039901">
    <property type="entry name" value="Kdotransferase"/>
</dbReference>
<dbReference type="EMBL" id="FOLY01000003">
    <property type="protein sequence ID" value="SFC46646.1"/>
    <property type="molecule type" value="Genomic_DNA"/>
</dbReference>
<dbReference type="GO" id="GO:0005886">
    <property type="term" value="C:plasma membrane"/>
    <property type="evidence" value="ECO:0007669"/>
    <property type="project" value="UniProtKB-SubCell"/>
</dbReference>
<comment type="pathway">
    <text evidence="2 12">Bacterial outer membrane biogenesis; LPS core biosynthesis.</text>
</comment>
<name>A0A1I1JDX5_9GAMM</name>
<evidence type="ECO:0000259" key="13">
    <source>
        <dbReference type="Pfam" id="PF04413"/>
    </source>
</evidence>
<accession>A0A1I1JDX5</accession>
<evidence type="ECO:0000256" key="1">
    <source>
        <dbReference type="ARBA" id="ARBA00004388"/>
    </source>
</evidence>
<keyword evidence="7" id="KW-0735">Signal-anchor</keyword>
<evidence type="ECO:0000256" key="8">
    <source>
        <dbReference type="ARBA" id="ARBA00031445"/>
    </source>
</evidence>
<proteinExistence type="inferred from homology"/>
<evidence type="ECO:0000256" key="5">
    <source>
        <dbReference type="ARBA" id="ARBA00019077"/>
    </source>
</evidence>
<dbReference type="InterPro" id="IPR038107">
    <property type="entry name" value="Glycos_transf_N_sf"/>
</dbReference>
<dbReference type="RefSeq" id="WP_090132433.1">
    <property type="nucleotide sequence ID" value="NZ_FOLY01000003.1"/>
</dbReference>
<comment type="subcellular location">
    <subcellularLocation>
        <location evidence="1">Cell inner membrane</location>
        <topology evidence="1">Single-pass membrane protein</topology>
        <orientation evidence="1">Cytoplasmic side</orientation>
    </subcellularLocation>
    <subcellularLocation>
        <location evidence="12">Cell membrane</location>
    </subcellularLocation>
</comment>
<evidence type="ECO:0000256" key="6">
    <source>
        <dbReference type="ARBA" id="ARBA00022679"/>
    </source>
</evidence>
<dbReference type="GO" id="GO:0043842">
    <property type="term" value="F:Kdo transferase activity"/>
    <property type="evidence" value="ECO:0007669"/>
    <property type="project" value="UniProtKB-EC"/>
</dbReference>
<protein>
    <recommendedName>
        <fullName evidence="5 12">3-deoxy-D-manno-octulosonic acid transferase</fullName>
        <shortName evidence="12">Kdo transferase</shortName>
        <ecNumber evidence="4 12">2.4.99.12</ecNumber>
    </recommendedName>
    <alternativeName>
        <fullName evidence="8 12">Lipid IV(A) 3-deoxy-D-manno-octulosonic acid transferase</fullName>
    </alternativeName>
</protein>
<keyword evidence="15" id="KW-1185">Reference proteome</keyword>
<dbReference type="EC" id="2.4.99.12" evidence="4 12"/>
<feature type="domain" description="3-deoxy-D-manno-octulosonic-acid transferase N-terminal" evidence="13">
    <location>
        <begin position="32"/>
        <end position="206"/>
    </location>
</feature>
<evidence type="ECO:0000256" key="3">
    <source>
        <dbReference type="ARBA" id="ARBA00006380"/>
    </source>
</evidence>
<evidence type="ECO:0000256" key="10">
    <source>
        <dbReference type="PIRSR" id="PIRSR639901-1"/>
    </source>
</evidence>
<dbReference type="OrthoDB" id="9789797at2"/>
<keyword evidence="6 12" id="KW-0808">Transferase</keyword>
<dbReference type="Proteomes" id="UP000199046">
    <property type="component" value="Unassembled WGS sequence"/>
</dbReference>
<dbReference type="UniPathway" id="UPA00958"/>
<dbReference type="Gene3D" id="3.40.50.2000">
    <property type="entry name" value="Glycogen Phosphorylase B"/>
    <property type="match status" value="1"/>
</dbReference>
<dbReference type="PANTHER" id="PTHR42755">
    <property type="entry name" value="3-DEOXY-MANNO-OCTULOSONATE CYTIDYLYLTRANSFERASE"/>
    <property type="match status" value="1"/>
</dbReference>
<organism evidence="14 15">
    <name type="scientific">Kushneria avicenniae</name>
    <dbReference type="NCBI Taxonomy" id="402385"/>
    <lineage>
        <taxon>Bacteria</taxon>
        <taxon>Pseudomonadati</taxon>
        <taxon>Pseudomonadota</taxon>
        <taxon>Gammaproteobacteria</taxon>
        <taxon>Oceanospirillales</taxon>
        <taxon>Halomonadaceae</taxon>
        <taxon>Kushneria</taxon>
    </lineage>
</organism>
<comment type="catalytic activity">
    <reaction evidence="9 12">
        <text>lipid IVA (E. coli) + CMP-3-deoxy-beta-D-manno-octulosonate = alpha-Kdo-(2-&gt;6)-lipid IVA (E. coli) + CMP + H(+)</text>
        <dbReference type="Rhea" id="RHEA:28066"/>
        <dbReference type="ChEBI" id="CHEBI:15378"/>
        <dbReference type="ChEBI" id="CHEBI:58603"/>
        <dbReference type="ChEBI" id="CHEBI:60364"/>
        <dbReference type="ChEBI" id="CHEBI:60377"/>
        <dbReference type="ChEBI" id="CHEBI:85987"/>
        <dbReference type="EC" id="2.4.99.12"/>
    </reaction>
</comment>
<evidence type="ECO:0000256" key="9">
    <source>
        <dbReference type="ARBA" id="ARBA00049183"/>
    </source>
</evidence>
<dbReference type="FunFam" id="3.40.50.2000:FF:000032">
    <property type="entry name" value="3-deoxy-D-manno-octulosonic acid transferase"/>
    <property type="match status" value="1"/>
</dbReference>
<evidence type="ECO:0000313" key="15">
    <source>
        <dbReference type="Proteomes" id="UP000199046"/>
    </source>
</evidence>
<dbReference type="Pfam" id="PF04413">
    <property type="entry name" value="Glycos_transf_N"/>
    <property type="match status" value="1"/>
</dbReference>
<evidence type="ECO:0000256" key="12">
    <source>
        <dbReference type="RuleBase" id="RU365103"/>
    </source>
</evidence>
<dbReference type="NCBIfam" id="NF004388">
    <property type="entry name" value="PRK05749.1-4"/>
    <property type="match status" value="1"/>
</dbReference>
<dbReference type="SUPFAM" id="SSF53756">
    <property type="entry name" value="UDP-Glycosyltransferase/glycogen phosphorylase"/>
    <property type="match status" value="1"/>
</dbReference>
<gene>
    <name evidence="14" type="ORF">SAMN05421848_1488</name>
</gene>
<reference evidence="15" key="1">
    <citation type="submission" date="2016-10" db="EMBL/GenBank/DDBJ databases">
        <authorList>
            <person name="Varghese N."/>
            <person name="Submissions S."/>
        </authorList>
    </citation>
    <scope>NUCLEOTIDE SEQUENCE [LARGE SCALE GENOMIC DNA]</scope>
    <source>
        <strain evidence="15">DSM 23439</strain>
    </source>
</reference>
<keyword evidence="12" id="KW-1003">Cell membrane</keyword>
<dbReference type="GO" id="GO:0009245">
    <property type="term" value="P:lipid A biosynthetic process"/>
    <property type="evidence" value="ECO:0007669"/>
    <property type="project" value="TreeGrafter"/>
</dbReference>
<sequence>MGRRLYSALLYALSPLIWRRLRREHLEDHPRGERLGRIPTYHDERVLWVHAASVGEVVTARPLIRSLIDDYPEHRVIVTTMTATGARQVQTLFGDLVTHHFVALDFPGATRRFVQRLDPEITIIVETEIWPNLIHACAMAGIPVAIVNARITSRGFARYQRFSKLMGEAIRRLAWVGAKSAEDAKRFRALGVSARRLNVTGALKYDLHVDDSVFERGEALRDMIGDRPVWVAGSTHEGEESQLLAAHERFLARFPDALLILVPRHPQRFDEVFELCAREGMTVARRSEGEPAGPGTQVYLGDTMGELMTFYAAGDIAFVGGSLVDIGGHNLLEPAALGLPVVSGPSLSSLGDVVTTLDEAGARVEVASGGMLGEMLVSLQLDETRRETLGRNALAVVNANRGALGHTRDYLGRLIRARELHEPWPLADEHPPGGERP</sequence>
<keyword evidence="12" id="KW-0448">Lipopolysaccharide biosynthesis</keyword>
<evidence type="ECO:0000313" key="14">
    <source>
        <dbReference type="EMBL" id="SFC46646.1"/>
    </source>
</evidence>
<feature type="site" description="Transition state stabilizer" evidence="11">
    <location>
        <position position="204"/>
    </location>
</feature>
<evidence type="ECO:0000256" key="4">
    <source>
        <dbReference type="ARBA" id="ARBA00012621"/>
    </source>
</evidence>
<comment type="function">
    <text evidence="12">Involved in lipopolysaccharide (LPS) biosynthesis. Catalyzes the transfer of 3-deoxy-D-manno-octulosonate (Kdo) residue(s) from CMP-Kdo to lipid IV(A), the tetraacyldisaccharide-1,4'-bisphosphate precursor of lipid A.</text>
</comment>
<dbReference type="GO" id="GO:0009244">
    <property type="term" value="P:lipopolysaccharide core region biosynthetic process"/>
    <property type="evidence" value="ECO:0007669"/>
    <property type="project" value="UniProtKB-UniRule"/>
</dbReference>
<comment type="similarity">
    <text evidence="3">Belongs to the glycosyltransferase group 1 family. Glycosyltransferase 30 subfamily.</text>
</comment>
<evidence type="ECO:0000256" key="2">
    <source>
        <dbReference type="ARBA" id="ARBA00004713"/>
    </source>
</evidence>
<evidence type="ECO:0000256" key="7">
    <source>
        <dbReference type="ARBA" id="ARBA00022968"/>
    </source>
</evidence>
<evidence type="ECO:0000256" key="11">
    <source>
        <dbReference type="PIRSR" id="PIRSR639901-2"/>
    </source>
</evidence>